<proteinExistence type="predicted"/>
<dbReference type="Proteomes" id="UP001207468">
    <property type="component" value="Unassembled WGS sequence"/>
</dbReference>
<organism evidence="1 2">
    <name type="scientific">Russula earlei</name>
    <dbReference type="NCBI Taxonomy" id="71964"/>
    <lineage>
        <taxon>Eukaryota</taxon>
        <taxon>Fungi</taxon>
        <taxon>Dikarya</taxon>
        <taxon>Basidiomycota</taxon>
        <taxon>Agaricomycotina</taxon>
        <taxon>Agaricomycetes</taxon>
        <taxon>Russulales</taxon>
        <taxon>Russulaceae</taxon>
        <taxon>Russula</taxon>
    </lineage>
</organism>
<name>A0ACC0U4X5_9AGAM</name>
<protein>
    <submittedName>
        <fullName evidence="1">Family 25 glycoside hydrolase</fullName>
    </submittedName>
</protein>
<reference evidence="1" key="1">
    <citation type="submission" date="2021-03" db="EMBL/GenBank/DDBJ databases">
        <title>Evolutionary priming and transition to the ectomycorrhizal habit in an iconic lineage of mushroom-forming fungi: is preadaptation a requirement?</title>
        <authorList>
            <consortium name="DOE Joint Genome Institute"/>
            <person name="Looney B.P."/>
            <person name="Miyauchi S."/>
            <person name="Morin E."/>
            <person name="Drula E."/>
            <person name="Courty P.E."/>
            <person name="Chicoki N."/>
            <person name="Fauchery L."/>
            <person name="Kohler A."/>
            <person name="Kuo A."/>
            <person name="LaButti K."/>
            <person name="Pangilinan J."/>
            <person name="Lipzen A."/>
            <person name="Riley R."/>
            <person name="Andreopoulos W."/>
            <person name="He G."/>
            <person name="Johnson J."/>
            <person name="Barry K.W."/>
            <person name="Grigoriev I.V."/>
            <person name="Nagy L."/>
            <person name="Hibbett D."/>
            <person name="Henrissat B."/>
            <person name="Matheny P.B."/>
            <person name="Labbe J."/>
            <person name="Martin A.F."/>
        </authorList>
    </citation>
    <scope>NUCLEOTIDE SEQUENCE</scope>
    <source>
        <strain evidence="1">BPL698</strain>
    </source>
</reference>
<keyword evidence="1" id="KW-0378">Hydrolase</keyword>
<keyword evidence="2" id="KW-1185">Reference proteome</keyword>
<sequence length="210" mass="22743">MKLGFNAVLEIADYIGIDVYHNNGNINWTAVKADPKKVKFVYVKATEGATVQDALYAANIQGATAAGFATGAYHFFSLTTSAADQAANFIQQVGDTYPYEMPPVLDYEKDVSHSDVPNVIAAVSAWLAAVQSKWGVVPMIYTSVNYWSQLGNPPGFDQYPLWLANYNKGLPALPGDWPAWAIWQYSGSGVVSGITGDVDLNQYNVASGFL</sequence>
<evidence type="ECO:0000313" key="2">
    <source>
        <dbReference type="Proteomes" id="UP001207468"/>
    </source>
</evidence>
<dbReference type="EMBL" id="JAGFNK010000197">
    <property type="protein sequence ID" value="KAI9459586.1"/>
    <property type="molecule type" value="Genomic_DNA"/>
</dbReference>
<gene>
    <name evidence="1" type="ORF">F5148DRAFT_983424</name>
</gene>
<accession>A0ACC0U4X5</accession>
<comment type="caution">
    <text evidence="1">The sequence shown here is derived from an EMBL/GenBank/DDBJ whole genome shotgun (WGS) entry which is preliminary data.</text>
</comment>
<evidence type="ECO:0000313" key="1">
    <source>
        <dbReference type="EMBL" id="KAI9459586.1"/>
    </source>
</evidence>